<evidence type="ECO:0000256" key="1">
    <source>
        <dbReference type="SAM" id="Phobius"/>
    </source>
</evidence>
<keyword evidence="3" id="KW-1185">Reference proteome</keyword>
<feature type="transmembrane region" description="Helical" evidence="1">
    <location>
        <begin position="12"/>
        <end position="32"/>
    </location>
</feature>
<dbReference type="OrthoDB" id="9813911at2"/>
<dbReference type="EMBL" id="LVYD01000057">
    <property type="protein sequence ID" value="OQP61553.1"/>
    <property type="molecule type" value="Genomic_DNA"/>
</dbReference>
<gene>
    <name evidence="2" type="ORF">A3860_32025</name>
</gene>
<dbReference type="Pfam" id="PF14079">
    <property type="entry name" value="DUF4260"/>
    <property type="match status" value="1"/>
</dbReference>
<keyword evidence="1" id="KW-1133">Transmembrane helix</keyword>
<reference evidence="2 3" key="1">
    <citation type="submission" date="2016-03" db="EMBL/GenBank/DDBJ databases">
        <title>Niastella vici sp. nov., isolated from farmland soil.</title>
        <authorList>
            <person name="Chen L."/>
            <person name="Wang D."/>
            <person name="Yang S."/>
            <person name="Wang G."/>
        </authorList>
    </citation>
    <scope>NUCLEOTIDE SEQUENCE [LARGE SCALE GENOMIC DNA]</scope>
    <source>
        <strain evidence="2 3">DJ57</strain>
    </source>
</reference>
<dbReference type="STRING" id="1703345.A3860_32025"/>
<dbReference type="Proteomes" id="UP000192796">
    <property type="component" value="Unassembled WGS sequence"/>
</dbReference>
<evidence type="ECO:0008006" key="4">
    <source>
        <dbReference type="Google" id="ProtNLM"/>
    </source>
</evidence>
<dbReference type="AlphaFoldDB" id="A0A1V9FT79"/>
<proteinExistence type="predicted"/>
<name>A0A1V9FT79_9BACT</name>
<evidence type="ECO:0000313" key="3">
    <source>
        <dbReference type="Proteomes" id="UP000192796"/>
    </source>
</evidence>
<comment type="caution">
    <text evidence="2">The sequence shown here is derived from an EMBL/GenBank/DDBJ whole genome shotgun (WGS) entry which is preliminary data.</text>
</comment>
<keyword evidence="1" id="KW-0472">Membrane</keyword>
<organism evidence="2 3">
    <name type="scientific">Niastella vici</name>
    <dbReference type="NCBI Taxonomy" id="1703345"/>
    <lineage>
        <taxon>Bacteria</taxon>
        <taxon>Pseudomonadati</taxon>
        <taxon>Bacteroidota</taxon>
        <taxon>Chitinophagia</taxon>
        <taxon>Chitinophagales</taxon>
        <taxon>Chitinophagaceae</taxon>
        <taxon>Niastella</taxon>
    </lineage>
</organism>
<keyword evidence="1" id="KW-0812">Transmembrane</keyword>
<accession>A0A1V9FT79</accession>
<sequence>MKRTIALEEMAMFGLSIFLFGKLSFAWWWYALLILTPDLSMLGYLANTRTGAIVYNFFHHKAVAIVVYIAGFYLNNEVVQLTGVILFGHSCMDRMLGYGLKYPDSFQNTHLGLIGNQKQKTRNEKL</sequence>
<dbReference type="RefSeq" id="WP_081150794.1">
    <property type="nucleotide sequence ID" value="NZ_LVYD01000057.1"/>
</dbReference>
<protein>
    <recommendedName>
        <fullName evidence="4">DUF4260 domain-containing protein</fullName>
    </recommendedName>
</protein>
<evidence type="ECO:0000313" key="2">
    <source>
        <dbReference type="EMBL" id="OQP61553.1"/>
    </source>
</evidence>
<dbReference type="InterPro" id="IPR025356">
    <property type="entry name" value="DUF4260"/>
</dbReference>